<protein>
    <submittedName>
        <fullName evidence="2">6-bladed beta-propeller</fullName>
    </submittedName>
</protein>
<name>A0A412IMH5_9BACE</name>
<gene>
    <name evidence="2" type="ORF">DWX97_04150</name>
</gene>
<dbReference type="AlphaFoldDB" id="A0A412IMH5"/>
<accession>A0A412IMH5</accession>
<dbReference type="Proteomes" id="UP000283341">
    <property type="component" value="Unassembled WGS sequence"/>
</dbReference>
<evidence type="ECO:0000313" key="3">
    <source>
        <dbReference type="Proteomes" id="UP000283341"/>
    </source>
</evidence>
<organism evidence="2 3">
    <name type="scientific">Bacteroides cellulosilyticus</name>
    <dbReference type="NCBI Taxonomy" id="246787"/>
    <lineage>
        <taxon>Bacteria</taxon>
        <taxon>Pseudomonadati</taxon>
        <taxon>Bacteroidota</taxon>
        <taxon>Bacteroidia</taxon>
        <taxon>Bacteroidales</taxon>
        <taxon>Bacteroidaceae</taxon>
        <taxon>Bacteroides</taxon>
    </lineage>
</organism>
<dbReference type="SUPFAM" id="SSF63825">
    <property type="entry name" value="YWTD domain"/>
    <property type="match status" value="1"/>
</dbReference>
<evidence type="ECO:0000313" key="2">
    <source>
        <dbReference type="EMBL" id="RGS39128.1"/>
    </source>
</evidence>
<dbReference type="RefSeq" id="WP_007210143.1">
    <property type="nucleotide sequence ID" value="NZ_JADNFX010000003.1"/>
</dbReference>
<dbReference type="Gene3D" id="2.120.10.30">
    <property type="entry name" value="TolB, C-terminal domain"/>
    <property type="match status" value="1"/>
</dbReference>
<feature type="signal peptide" evidence="1">
    <location>
        <begin position="1"/>
        <end position="19"/>
    </location>
</feature>
<feature type="chain" id="PRO_5019220761" evidence="1">
    <location>
        <begin position="20"/>
        <end position="392"/>
    </location>
</feature>
<dbReference type="Pfam" id="PF17170">
    <property type="entry name" value="DUF5128"/>
    <property type="match status" value="1"/>
</dbReference>
<dbReference type="InterPro" id="IPR011042">
    <property type="entry name" value="6-blade_b-propeller_TolB-like"/>
</dbReference>
<proteinExistence type="predicted"/>
<dbReference type="EMBL" id="QRVJ01000002">
    <property type="protein sequence ID" value="RGS39128.1"/>
    <property type="molecule type" value="Genomic_DNA"/>
</dbReference>
<evidence type="ECO:0000256" key="1">
    <source>
        <dbReference type="SAM" id="SignalP"/>
    </source>
</evidence>
<sequence>MKKNACLLYLLLIIISACTNTQSRRVQTDEIYIAQSGEKVLKMSELVKNIRYVKLETTSDNLIGTVSQLIPLKNKYLVVDNSASKQVLLFDATGRFITRISRVGVAPGEYVTITSVAVDEEEERIFIADMGTGNILVYDMRGEYLDKISVDFSVKDIVYVGSNKMACYCDYMERKEQDGQVPILILYDLRTGDKQILLSADSRISPQEIVHANQSMYKAANGASLAYPLDPNIYLIDSLGIQQKIYVNWGEDFCKKRERYVEMLKEEEVPIEEIFQNRKTNFPNLLTVLCSDDFFCILYNNLSEMKIGVGFYNFQSQNYIGGYAMERFPIKNDIDSGFYINPIAIKGHDLYTIIESYSLSSVEPKVSELADLKEKVSGDDNPIIMITEMKIE</sequence>
<dbReference type="PROSITE" id="PS51257">
    <property type="entry name" value="PROKAR_LIPOPROTEIN"/>
    <property type="match status" value="1"/>
</dbReference>
<comment type="caution">
    <text evidence="2">The sequence shown here is derived from an EMBL/GenBank/DDBJ whole genome shotgun (WGS) entry which is preliminary data.</text>
</comment>
<keyword evidence="1" id="KW-0732">Signal</keyword>
<reference evidence="2 3" key="1">
    <citation type="submission" date="2018-08" db="EMBL/GenBank/DDBJ databases">
        <title>A genome reference for cultivated species of the human gut microbiota.</title>
        <authorList>
            <person name="Zou Y."/>
            <person name="Xue W."/>
            <person name="Luo G."/>
        </authorList>
    </citation>
    <scope>NUCLEOTIDE SEQUENCE [LARGE SCALE GENOMIC DNA]</scope>
    <source>
        <strain evidence="2 3">AF22-3AC</strain>
    </source>
</reference>